<accession>A0A2A6LQI2</accession>
<evidence type="ECO:0000313" key="5">
    <source>
        <dbReference type="Proteomes" id="UP000466694"/>
    </source>
</evidence>
<sequence length="90" mass="10089">MLPASRPRREQKGPQRIAFAGEGVVHMRNHWIYVAIGFVAGAALFLSTAWQRTPPVQEVTLKLEKTSRLQAPTIQTSFVMERFGPARAVE</sequence>
<feature type="transmembrane region" description="Helical" evidence="1">
    <location>
        <begin position="31"/>
        <end position="50"/>
    </location>
</feature>
<evidence type="ECO:0000313" key="2">
    <source>
        <dbReference type="EMBL" id="MQX08626.1"/>
    </source>
</evidence>
<reference evidence="2 5" key="1">
    <citation type="journal article" date="2013" name="Genome Biol.">
        <title>Comparative genomics of the core and accessory genomes of 48 Sinorhizobium strains comprising five genospecies.</title>
        <authorList>
            <person name="Sugawara M."/>
            <person name="Epstein B."/>
            <person name="Badgley B.D."/>
            <person name="Unno T."/>
            <person name="Xu L."/>
            <person name="Reese J."/>
            <person name="Gyaneshwar P."/>
            <person name="Denny R."/>
            <person name="Mudge J."/>
            <person name="Bharti A.K."/>
            <person name="Farmer A.D."/>
            <person name="May G.D."/>
            <person name="Woodward J.E."/>
            <person name="Medigue C."/>
            <person name="Vallenet D."/>
            <person name="Lajus A."/>
            <person name="Rouy Z."/>
            <person name="Martinez-Vaz B."/>
            <person name="Tiffin P."/>
            <person name="Young N.D."/>
            <person name="Sadowsky M.J."/>
        </authorList>
    </citation>
    <scope>NUCLEOTIDE SEQUENCE [LARGE SCALE GENOMIC DNA]</scope>
    <source>
        <strain evidence="2 5">USDA205</strain>
    </source>
</reference>
<dbReference type="AlphaFoldDB" id="A0A2A6LQI2"/>
<evidence type="ECO:0000313" key="3">
    <source>
        <dbReference type="EMBL" id="PDT44628.1"/>
    </source>
</evidence>
<evidence type="ECO:0000313" key="4">
    <source>
        <dbReference type="Proteomes" id="UP000220353"/>
    </source>
</evidence>
<dbReference type="EMBL" id="WISZ01000084">
    <property type="protein sequence ID" value="MQX08626.1"/>
    <property type="molecule type" value="Genomic_DNA"/>
</dbReference>
<dbReference type="Proteomes" id="UP000466694">
    <property type="component" value="Unassembled WGS sequence"/>
</dbReference>
<keyword evidence="1" id="KW-1133">Transmembrane helix</keyword>
<keyword evidence="1" id="KW-0812">Transmembrane</keyword>
<dbReference type="EMBL" id="NWTC01000030">
    <property type="protein sequence ID" value="PDT44628.1"/>
    <property type="molecule type" value="Genomic_DNA"/>
</dbReference>
<keyword evidence="1" id="KW-0472">Membrane</keyword>
<proteinExistence type="predicted"/>
<dbReference type="Proteomes" id="UP000220353">
    <property type="component" value="Unassembled WGS sequence"/>
</dbReference>
<evidence type="ECO:0008006" key="6">
    <source>
        <dbReference type="Google" id="ProtNLM"/>
    </source>
</evidence>
<name>A0A2A6LQI2_RHIFR</name>
<organism evidence="3 4">
    <name type="scientific">Rhizobium fredii</name>
    <name type="common">Sinorhizobium fredii</name>
    <dbReference type="NCBI Taxonomy" id="380"/>
    <lineage>
        <taxon>Bacteria</taxon>
        <taxon>Pseudomonadati</taxon>
        <taxon>Pseudomonadota</taxon>
        <taxon>Alphaproteobacteria</taxon>
        <taxon>Hyphomicrobiales</taxon>
        <taxon>Rhizobiaceae</taxon>
        <taxon>Sinorhizobium/Ensifer group</taxon>
        <taxon>Sinorhizobium</taxon>
    </lineage>
</organism>
<comment type="caution">
    <text evidence="3">The sequence shown here is derived from an EMBL/GenBank/DDBJ whole genome shotgun (WGS) entry which is preliminary data.</text>
</comment>
<evidence type="ECO:0000256" key="1">
    <source>
        <dbReference type="SAM" id="Phobius"/>
    </source>
</evidence>
<protein>
    <recommendedName>
        <fullName evidence="6">Transmembrane protein</fullName>
    </recommendedName>
</protein>
<reference evidence="2" key="3">
    <citation type="submission" date="2019-10" db="EMBL/GenBank/DDBJ databases">
        <authorList>
            <person name="Sugawara M."/>
            <person name="Epstein B."/>
            <person name="Badgley B."/>
            <person name="Unno T."/>
            <person name="Xu L."/>
            <person name="Reese J."/>
            <person name="Gyaneshwar P."/>
            <person name="Denny R."/>
            <person name="Mudege J."/>
            <person name="Bharti A."/>
            <person name="Farmer A."/>
            <person name="May G."/>
            <person name="Woodward J."/>
            <person name="Medigue C."/>
            <person name="Vallenet D."/>
            <person name="Lajus A."/>
            <person name="Rouy Z."/>
            <person name="Martinez-Vaz B."/>
            <person name="Tiffin P."/>
            <person name="Young N."/>
            <person name="Sadowsky M."/>
        </authorList>
    </citation>
    <scope>NUCLEOTIDE SEQUENCE</scope>
    <source>
        <strain evidence="2">USDA205</strain>
    </source>
</reference>
<gene>
    <name evidence="3" type="ORF">CO661_28260</name>
    <name evidence="2" type="ORF">GHK48_10090</name>
</gene>
<reference evidence="3 4" key="2">
    <citation type="submission" date="2017-09" db="EMBL/GenBank/DDBJ databases">
        <title>Comparative genomics of rhizobia isolated from Phaseolus vulgaris in China.</title>
        <authorList>
            <person name="Tong W."/>
        </authorList>
    </citation>
    <scope>NUCLEOTIDE SEQUENCE [LARGE SCALE GENOMIC DNA]</scope>
    <source>
        <strain evidence="3 4">PCH1</strain>
    </source>
</reference>